<feature type="transmembrane region" description="Helical" evidence="12">
    <location>
        <begin position="6"/>
        <end position="34"/>
    </location>
</feature>
<evidence type="ECO:0000256" key="6">
    <source>
        <dbReference type="ARBA" id="ARBA00022692"/>
    </source>
</evidence>
<protein>
    <submittedName>
        <fullName evidence="13">Cytochrome d ubiquinol oxidase subunit II</fullName>
    </submittedName>
</protein>
<evidence type="ECO:0000256" key="8">
    <source>
        <dbReference type="ARBA" id="ARBA00022982"/>
    </source>
</evidence>
<evidence type="ECO:0000313" key="14">
    <source>
        <dbReference type="Proteomes" id="UP001231197"/>
    </source>
</evidence>
<reference evidence="13 14" key="1">
    <citation type="journal article" date="2023" name="Int. J. Syst. Evol. Microbiol.">
        <title>Winogradskyella bathintestinalis sp. nov., isolated from the intestine of the deep-sea loosejaw dragonfish, Malacosteus niger.</title>
        <authorList>
            <person name="Uniacke-Lowe S."/>
            <person name="Johnson C.N."/>
            <person name="Stanton C."/>
            <person name="Hill C."/>
            <person name="Ross P."/>
        </authorList>
    </citation>
    <scope>NUCLEOTIDE SEQUENCE [LARGE SCALE GENOMIC DNA]</scope>
    <source>
        <strain evidence="13 14">APC 3343</strain>
    </source>
</reference>
<evidence type="ECO:0000256" key="5">
    <source>
        <dbReference type="ARBA" id="ARBA00022617"/>
    </source>
</evidence>
<comment type="similarity">
    <text evidence="2">Belongs to the cytochrome ubiquinol oxidase subunit 2 family.</text>
</comment>
<dbReference type="PIRSF" id="PIRSF000267">
    <property type="entry name" value="Cyt_oxidse_sub2"/>
    <property type="match status" value="1"/>
</dbReference>
<organism evidence="13 14">
    <name type="scientific">Winogradskyella bathintestinalis</name>
    <dbReference type="NCBI Taxonomy" id="3035208"/>
    <lineage>
        <taxon>Bacteria</taxon>
        <taxon>Pseudomonadati</taxon>
        <taxon>Bacteroidota</taxon>
        <taxon>Flavobacteriia</taxon>
        <taxon>Flavobacteriales</taxon>
        <taxon>Flavobacteriaceae</taxon>
        <taxon>Winogradskyella</taxon>
    </lineage>
</organism>
<evidence type="ECO:0000256" key="10">
    <source>
        <dbReference type="ARBA" id="ARBA00023004"/>
    </source>
</evidence>
<name>A0ABT7ZT17_9FLAO</name>
<keyword evidence="10" id="KW-0408">Iron</keyword>
<keyword evidence="4" id="KW-1003">Cell membrane</keyword>
<evidence type="ECO:0000256" key="12">
    <source>
        <dbReference type="SAM" id="Phobius"/>
    </source>
</evidence>
<evidence type="ECO:0000256" key="7">
    <source>
        <dbReference type="ARBA" id="ARBA00022723"/>
    </source>
</evidence>
<dbReference type="NCBIfam" id="TIGR00203">
    <property type="entry name" value="cydB"/>
    <property type="match status" value="1"/>
</dbReference>
<keyword evidence="14" id="KW-1185">Reference proteome</keyword>
<evidence type="ECO:0000313" key="13">
    <source>
        <dbReference type="EMBL" id="MDN3492154.1"/>
    </source>
</evidence>
<dbReference type="EMBL" id="JASDDK010000002">
    <property type="protein sequence ID" value="MDN3492154.1"/>
    <property type="molecule type" value="Genomic_DNA"/>
</dbReference>
<accession>A0ABT7ZT17</accession>
<comment type="caution">
    <text evidence="13">The sequence shown here is derived from an EMBL/GenBank/DDBJ whole genome shotgun (WGS) entry which is preliminary data.</text>
</comment>
<dbReference type="PANTHER" id="PTHR43141">
    <property type="entry name" value="CYTOCHROME BD2 SUBUNIT II"/>
    <property type="match status" value="1"/>
</dbReference>
<dbReference type="InterPro" id="IPR003317">
    <property type="entry name" value="Cyt-d_oxidase_su2"/>
</dbReference>
<evidence type="ECO:0000256" key="1">
    <source>
        <dbReference type="ARBA" id="ARBA00004651"/>
    </source>
</evidence>
<feature type="transmembrane region" description="Helical" evidence="12">
    <location>
        <begin position="55"/>
        <end position="74"/>
    </location>
</feature>
<feature type="transmembrane region" description="Helical" evidence="12">
    <location>
        <begin position="212"/>
        <end position="235"/>
    </location>
</feature>
<evidence type="ECO:0000256" key="4">
    <source>
        <dbReference type="ARBA" id="ARBA00022475"/>
    </source>
</evidence>
<dbReference type="Pfam" id="PF02322">
    <property type="entry name" value="Cyt_bd_oxida_II"/>
    <property type="match status" value="1"/>
</dbReference>
<dbReference type="RefSeq" id="WP_290205863.1">
    <property type="nucleotide sequence ID" value="NZ_JASDDK010000002.1"/>
</dbReference>
<proteinExistence type="inferred from homology"/>
<comment type="subcellular location">
    <subcellularLocation>
        <location evidence="1">Cell membrane</location>
        <topology evidence="1">Multi-pass membrane protein</topology>
    </subcellularLocation>
</comment>
<keyword evidence="5" id="KW-0349">Heme</keyword>
<feature type="transmembrane region" description="Helical" evidence="12">
    <location>
        <begin position="275"/>
        <end position="299"/>
    </location>
</feature>
<evidence type="ECO:0000256" key="3">
    <source>
        <dbReference type="ARBA" id="ARBA00022448"/>
    </source>
</evidence>
<keyword evidence="11 12" id="KW-0472">Membrane</keyword>
<feature type="transmembrane region" description="Helical" evidence="12">
    <location>
        <begin position="319"/>
        <end position="341"/>
    </location>
</feature>
<keyword evidence="7" id="KW-0479">Metal-binding</keyword>
<keyword evidence="6 12" id="KW-0812">Transmembrane</keyword>
<evidence type="ECO:0000256" key="11">
    <source>
        <dbReference type="ARBA" id="ARBA00023136"/>
    </source>
</evidence>
<dbReference type="Proteomes" id="UP001231197">
    <property type="component" value="Unassembled WGS sequence"/>
</dbReference>
<feature type="transmembrane region" description="Helical" evidence="12">
    <location>
        <begin position="117"/>
        <end position="136"/>
    </location>
</feature>
<feature type="transmembrane region" description="Helical" evidence="12">
    <location>
        <begin position="247"/>
        <end position="266"/>
    </location>
</feature>
<feature type="transmembrane region" description="Helical" evidence="12">
    <location>
        <begin position="80"/>
        <end position="97"/>
    </location>
</feature>
<sequence>MELFWYIAIGIVLTVFFILDGYDFGAGIIHLFFAKEEKDKEVITKSAGLFWDSNEVWLVAAGGMLFMAFPTFYASVFSGFYLPLILVLWLIIFRAIGLEFRGQFKYQMWKDIWDKSFGVSSLLLALFFGIALGNIVRGVNLGIVENGIATHEGHYFFLPLWDSSFSPLTDHPGVIDWFTILIGLISVVTLTIHGANWVILKTNSSINTKLKSVIFKLTIALTVLTLISLITWQIINPNALDNFADKPYLLVFPIIYLTGLVGLLFIKKIKKERHAFLLSTLLILGGITSSLASLFPVILPSINEVHQDLTIYNTAASEYGLSVAFIWGIIGLSLIVVYAIVQNRLKGGKVDDMDYGH</sequence>
<keyword evidence="8" id="KW-0249">Electron transport</keyword>
<dbReference type="PANTHER" id="PTHR43141:SF5">
    <property type="entry name" value="CYTOCHROME BD-I UBIQUINOL OXIDASE SUBUNIT 2"/>
    <property type="match status" value="1"/>
</dbReference>
<keyword evidence="9 12" id="KW-1133">Transmembrane helix</keyword>
<evidence type="ECO:0000256" key="9">
    <source>
        <dbReference type="ARBA" id="ARBA00022989"/>
    </source>
</evidence>
<evidence type="ECO:0000256" key="2">
    <source>
        <dbReference type="ARBA" id="ARBA00007543"/>
    </source>
</evidence>
<feature type="transmembrane region" description="Helical" evidence="12">
    <location>
        <begin position="177"/>
        <end position="200"/>
    </location>
</feature>
<gene>
    <name evidence="13" type="primary">cydB</name>
    <name evidence="13" type="ORF">QMA06_05445</name>
</gene>
<keyword evidence="3" id="KW-0813">Transport</keyword>